<evidence type="ECO:0000256" key="10">
    <source>
        <dbReference type="SAM" id="MobiDB-lite"/>
    </source>
</evidence>
<feature type="binding site" evidence="9">
    <location>
        <begin position="312"/>
        <end position="319"/>
    </location>
    <ligand>
        <name>ATP</name>
        <dbReference type="ChEBI" id="CHEBI:30616"/>
    </ligand>
</feature>
<dbReference type="PROSITE" id="PS51193">
    <property type="entry name" value="HELICASE_ATP_BIND_2"/>
    <property type="match status" value="1"/>
</dbReference>
<dbReference type="GO" id="GO:0005524">
    <property type="term" value="F:ATP binding"/>
    <property type="evidence" value="ECO:0007669"/>
    <property type="project" value="UniProtKB-UniRule"/>
</dbReference>
<feature type="domain" description="Helicase ATP-binding" evidence="11">
    <location>
        <begin position="299"/>
        <end position="568"/>
    </location>
</feature>
<evidence type="ECO:0000256" key="3">
    <source>
        <dbReference type="ARBA" id="ARBA00022741"/>
    </source>
</evidence>
<protein>
    <recommendedName>
        <fullName evidence="9">3'-5' exonuclease DinG</fullName>
        <ecNumber evidence="9">3.1.-.-</ecNumber>
    </recommendedName>
</protein>
<dbReference type="InterPro" id="IPR036397">
    <property type="entry name" value="RNaseH_sf"/>
</dbReference>
<evidence type="ECO:0000256" key="6">
    <source>
        <dbReference type="ARBA" id="ARBA00025483"/>
    </source>
</evidence>
<dbReference type="EMBL" id="AJ937760">
    <property type="protein sequence ID" value="CAI78468.1"/>
    <property type="molecule type" value="Genomic_DNA"/>
</dbReference>
<dbReference type="InterPro" id="IPR012337">
    <property type="entry name" value="RNaseH-like_sf"/>
</dbReference>
<dbReference type="Pfam" id="PF13307">
    <property type="entry name" value="Helicase_C_2"/>
    <property type="match status" value="1"/>
</dbReference>
<keyword evidence="3 9" id="KW-0547">Nucleotide-binding</keyword>
<dbReference type="Pfam" id="PF00270">
    <property type="entry name" value="DEAD"/>
    <property type="match status" value="1"/>
</dbReference>
<dbReference type="InterPro" id="IPR011545">
    <property type="entry name" value="DEAD/DEAH_box_helicase_dom"/>
</dbReference>
<dbReference type="InterPro" id="IPR006310">
    <property type="entry name" value="DinG"/>
</dbReference>
<dbReference type="SUPFAM" id="SSF52540">
    <property type="entry name" value="P-loop containing nucleoside triphosphate hydrolases"/>
    <property type="match status" value="1"/>
</dbReference>
<keyword evidence="4 9" id="KW-0378">Hydrolase</keyword>
<dbReference type="PANTHER" id="PTHR11472">
    <property type="entry name" value="DNA REPAIR DEAD HELICASE RAD3/XP-D SUBFAMILY MEMBER"/>
    <property type="match status" value="1"/>
</dbReference>
<dbReference type="EC" id="3.1.-.-" evidence="9"/>
<dbReference type="GO" id="GO:0003677">
    <property type="term" value="F:DNA binding"/>
    <property type="evidence" value="ECO:0007669"/>
    <property type="project" value="InterPro"/>
</dbReference>
<proteinExistence type="inferred from homology"/>
<feature type="domain" description="Helicase ATP-binding" evidence="12">
    <location>
        <begin position="277"/>
        <end position="549"/>
    </location>
</feature>
<sequence length="965" mass="105140">MRHQEDDRRPEGRGRMTEAGTNAYPRTFVGLDLETTGVDSRVDRIIEVGAVRVVDGRVADTFESFVNPGCPIPSDIVHLTGISDADVAGAPTIDEVLPRIIEFIGGSPIVAHHAPFDTGFLDEAAGGRPGLLVGRGGVFDTLPLTRALLPRLPNHRLATAARFFDIPTGRSHRATDDARAVSDLFLALLGVLDQIGATVLDRMYRLADTATRTLIEAARERAEATIDPLAVPDHGEKERELQRLDTARGLGVPRTPAEEIREIDLDEIESLFGTDGPIGRELRGYEVREQQLQMLRAVGDSLMGGVHLVVEAGTGVGKSLAYLTPAVYFAVENGERVVVSTNTKNLQEQLFLKDVPFLERVLDIDFSVALLKGRGNYICQARWRQVLEKGLSSSERSQLLPVALWEQETRSGDISENAAFRQYGYVWNRISADGGPCLGQKCPMRETCYLLKARKASQAAHLVIVNHSLLFSDTEADNRILGEYSYLICDEAHNMEQVATEHLGKRSNVWRARAMLDNLYRNEGGPSGDLGEVMGALSGTDGALLESATAGVERLASDVTAASAAVETFFTALAARHIDLNDGREVEFGKLRYRQEAPVSALLEEELAGVLAALSTVARGAESVADLITDSELDRAESFVQNLTFHAARVREFAADLEYVAEAADPGSVFWLDVRTFRDVFECELRSAPVSVAEMMGDFLYSRVDSLIATSATMTVDGSFDFVMERMGLDLIPDWKVLTLDVGSPYDYDAQSIAVVAGYLPQPSSSGFNQTVSRLVVKLAERAQGGTLVLFTARSALDAVFKSVLDPLTSRGKLVLAQGHGGASSALLEQFAREVDSVLLATSSFWEGVDVPGRSLEQLVIVKLPFPVPRDPVVEAHCERYEADGENSFGRYMIPRTAIRLRQGFGRLIRSTTDSGAVIFLDSRLSTRAYGERLLEQLPTRTVIADSEAGLMTALAGIHADRSVV</sequence>
<dbReference type="GO" id="GO:0016887">
    <property type="term" value="F:ATP hydrolysis activity"/>
    <property type="evidence" value="ECO:0007669"/>
    <property type="project" value="RHEA"/>
</dbReference>
<gene>
    <name evidence="9 13" type="primary">dinG</name>
</gene>
<comment type="function">
    <text evidence="6">DNA polymerase III is a complex, multichain enzyme responsible for most of the replicative synthesis in bacteria. The epsilon subunit contain the editing function and is a proofreading 3'-5' exonuclease.</text>
</comment>
<name>Q2Z0D2_9BACT</name>
<dbReference type="PANTHER" id="PTHR11472:SF34">
    <property type="entry name" value="REGULATOR OF TELOMERE ELONGATION HELICASE 1"/>
    <property type="match status" value="1"/>
</dbReference>
<dbReference type="GO" id="GO:0006260">
    <property type="term" value="P:DNA replication"/>
    <property type="evidence" value="ECO:0007669"/>
    <property type="project" value="InterPro"/>
</dbReference>
<dbReference type="SMART" id="SM00479">
    <property type="entry name" value="EXOIII"/>
    <property type="match status" value="1"/>
</dbReference>
<feature type="short sequence motif" description="DEAH box" evidence="9">
    <location>
        <begin position="490"/>
        <end position="493"/>
    </location>
</feature>
<dbReference type="InterPro" id="IPR027417">
    <property type="entry name" value="P-loop_NTPase"/>
</dbReference>
<dbReference type="Gene3D" id="3.40.50.300">
    <property type="entry name" value="P-loop containing nucleotide triphosphate hydrolases"/>
    <property type="match status" value="2"/>
</dbReference>
<keyword evidence="9" id="KW-0269">Exonuclease</keyword>
<dbReference type="GO" id="GO:0008408">
    <property type="term" value="F:3'-5' exonuclease activity"/>
    <property type="evidence" value="ECO:0007669"/>
    <property type="project" value="UniProtKB-UniRule"/>
</dbReference>
<dbReference type="Gene3D" id="3.30.420.10">
    <property type="entry name" value="Ribonuclease H-like superfamily/Ribonuclease H"/>
    <property type="match status" value="1"/>
</dbReference>
<dbReference type="GO" id="GO:0043139">
    <property type="term" value="F:5'-3' DNA helicase activity"/>
    <property type="evidence" value="ECO:0007669"/>
    <property type="project" value="UniProtKB-EC"/>
</dbReference>
<dbReference type="Pfam" id="PF00929">
    <property type="entry name" value="RNase_T"/>
    <property type="match status" value="1"/>
</dbReference>
<dbReference type="FunFam" id="3.30.420.10:FF:000045">
    <property type="entry name" value="3'-5' exonuclease DinG"/>
    <property type="match status" value="1"/>
</dbReference>
<dbReference type="InterPro" id="IPR013520">
    <property type="entry name" value="Ribonucl_H"/>
</dbReference>
<dbReference type="InterPro" id="IPR045028">
    <property type="entry name" value="DinG/Rad3-like"/>
</dbReference>
<comment type="catalytic activity">
    <reaction evidence="8">
        <text>ATP + H2O = ADP + phosphate + H(+)</text>
        <dbReference type="Rhea" id="RHEA:13065"/>
        <dbReference type="ChEBI" id="CHEBI:15377"/>
        <dbReference type="ChEBI" id="CHEBI:15378"/>
        <dbReference type="ChEBI" id="CHEBI:30616"/>
        <dbReference type="ChEBI" id="CHEBI:43474"/>
        <dbReference type="ChEBI" id="CHEBI:456216"/>
        <dbReference type="EC" id="5.6.2.3"/>
    </reaction>
</comment>
<evidence type="ECO:0000256" key="1">
    <source>
        <dbReference type="ARBA" id="ARBA00001966"/>
    </source>
</evidence>
<evidence type="ECO:0000256" key="4">
    <source>
        <dbReference type="ARBA" id="ARBA00022801"/>
    </source>
</evidence>
<feature type="region of interest" description="Disordered" evidence="10">
    <location>
        <begin position="1"/>
        <end position="21"/>
    </location>
</feature>
<evidence type="ECO:0000256" key="5">
    <source>
        <dbReference type="ARBA" id="ARBA00022840"/>
    </source>
</evidence>
<evidence type="ECO:0000256" key="9">
    <source>
        <dbReference type="HAMAP-Rule" id="MF_02206"/>
    </source>
</evidence>
<dbReference type="InterPro" id="IPR006555">
    <property type="entry name" value="ATP-dep_Helicase_C"/>
</dbReference>
<dbReference type="InterPro" id="IPR014013">
    <property type="entry name" value="Helic_SF1/SF2_ATP-bd_DinG/Rad3"/>
</dbReference>
<evidence type="ECO:0000256" key="7">
    <source>
        <dbReference type="ARBA" id="ARBA00026073"/>
    </source>
</evidence>
<dbReference type="HAMAP" id="MF_02206">
    <property type="entry name" value="DinG_exonucl"/>
    <property type="match status" value="1"/>
</dbReference>
<dbReference type="PROSITE" id="PS51192">
    <property type="entry name" value="HELICASE_ATP_BIND_1"/>
    <property type="match status" value="1"/>
</dbReference>
<accession>Q2Z0D2</accession>
<reference evidence="13" key="1">
    <citation type="journal article" date="2005" name="Environ. Microbiol.">
        <title>Lateral gene transfer and phylogenetic assignment of environmental fosmid clones.</title>
        <authorList>
            <person name="Nesbo C.L."/>
            <person name="Boucher Y."/>
            <person name="Dlutek M."/>
            <person name="Doolittle F.W."/>
        </authorList>
    </citation>
    <scope>NUCLEOTIDE SEQUENCE</scope>
</reference>
<dbReference type="InterPro" id="IPR014001">
    <property type="entry name" value="Helicase_ATP-bd"/>
</dbReference>
<organism evidence="13">
    <name type="scientific">uncultured Latescibacterota bacterium</name>
    <dbReference type="NCBI Taxonomy" id="199737"/>
    <lineage>
        <taxon>Bacteria</taxon>
        <taxon>Pseudomonadati</taxon>
        <taxon>Candidatus Latescibacterota</taxon>
        <taxon>environmental samples</taxon>
    </lineage>
</organism>
<keyword evidence="5 9" id="KW-0067">ATP-binding</keyword>
<dbReference type="AlphaFoldDB" id="Q2Z0D2"/>
<feature type="compositionally biased region" description="Basic and acidic residues" evidence="10">
    <location>
        <begin position="1"/>
        <end position="16"/>
    </location>
</feature>
<comment type="subunit">
    <text evidence="7">DNA polymerase III contains a core (composed of alpha, epsilon and theta chains) that associates with a tau subunit. This core dimerizes to form the POLIII' complex. PolIII' associates with the gamma complex (composed of gamma, delta, delta', psi and chi chains) and with the beta chain to form the complete DNA polymerase III complex.</text>
</comment>
<dbReference type="NCBIfam" id="TIGR00573">
    <property type="entry name" value="dnaq"/>
    <property type="match status" value="1"/>
</dbReference>
<keyword evidence="13" id="KW-0347">Helicase</keyword>
<comment type="similarity">
    <text evidence="9">Belongs to the helicase family. DinG subfamily. Type 2 sub-subfamily.</text>
</comment>
<dbReference type="SMART" id="SM00487">
    <property type="entry name" value="DEXDc"/>
    <property type="match status" value="1"/>
</dbReference>
<evidence type="ECO:0000313" key="13">
    <source>
        <dbReference type="EMBL" id="CAI78468.1"/>
    </source>
</evidence>
<evidence type="ECO:0000256" key="2">
    <source>
        <dbReference type="ARBA" id="ARBA00022722"/>
    </source>
</evidence>
<dbReference type="GO" id="GO:0003887">
    <property type="term" value="F:DNA-directed DNA polymerase activity"/>
    <property type="evidence" value="ECO:0007669"/>
    <property type="project" value="InterPro"/>
</dbReference>
<comment type="cofactor">
    <cofactor evidence="1">
        <name>[4Fe-4S] cluster</name>
        <dbReference type="ChEBI" id="CHEBI:49883"/>
    </cofactor>
</comment>
<dbReference type="CDD" id="cd06127">
    <property type="entry name" value="DEDDh"/>
    <property type="match status" value="1"/>
</dbReference>
<evidence type="ECO:0000256" key="8">
    <source>
        <dbReference type="ARBA" id="ARBA00048954"/>
    </source>
</evidence>
<evidence type="ECO:0000259" key="11">
    <source>
        <dbReference type="PROSITE" id="PS51192"/>
    </source>
</evidence>
<dbReference type="SMART" id="SM00491">
    <property type="entry name" value="HELICc2"/>
    <property type="match status" value="1"/>
</dbReference>
<dbReference type="SUPFAM" id="SSF53098">
    <property type="entry name" value="Ribonuclease H-like"/>
    <property type="match status" value="1"/>
</dbReference>
<dbReference type="InterPro" id="IPR006054">
    <property type="entry name" value="DnaQ"/>
</dbReference>
<evidence type="ECO:0000259" key="12">
    <source>
        <dbReference type="PROSITE" id="PS51193"/>
    </source>
</evidence>
<keyword evidence="2 9" id="KW-0540">Nuclease</keyword>